<dbReference type="EMBL" id="PNBX01000104">
    <property type="protein sequence ID" value="TMO64574.1"/>
    <property type="molecule type" value="Genomic_DNA"/>
</dbReference>
<dbReference type="EMBL" id="PNBW01000181">
    <property type="protein sequence ID" value="TMO69204.1"/>
    <property type="molecule type" value="Genomic_DNA"/>
</dbReference>
<dbReference type="PANTHER" id="PTHR46889:SF4">
    <property type="entry name" value="TRANSPOSASE INSO FOR INSERTION SEQUENCE ELEMENT IS911B-RELATED"/>
    <property type="match status" value="1"/>
</dbReference>
<proteinExistence type="predicted"/>
<dbReference type="Gene3D" id="3.30.420.10">
    <property type="entry name" value="Ribonuclease H-like superfamily/Ribonuclease H"/>
    <property type="match status" value="1"/>
</dbReference>
<keyword evidence="4" id="KW-1185">Reference proteome</keyword>
<name>A0A5S3V1K6_9GAMM</name>
<dbReference type="AlphaFoldDB" id="A0A5S3V1K6"/>
<comment type="caution">
    <text evidence="2">The sequence shown here is derived from an EMBL/GenBank/DDBJ whole genome shotgun (WGS) entry which is preliminary data.</text>
</comment>
<evidence type="ECO:0000313" key="4">
    <source>
        <dbReference type="Proteomes" id="UP000307164"/>
    </source>
</evidence>
<dbReference type="InterPro" id="IPR050900">
    <property type="entry name" value="Transposase_IS3/IS150/IS904"/>
</dbReference>
<feature type="domain" description="Integrase catalytic" evidence="1">
    <location>
        <begin position="19"/>
        <end position="68"/>
    </location>
</feature>
<dbReference type="InterPro" id="IPR012337">
    <property type="entry name" value="RNaseH-like_sf"/>
</dbReference>
<evidence type="ECO:0000313" key="3">
    <source>
        <dbReference type="EMBL" id="TMO69204.1"/>
    </source>
</evidence>
<accession>A0A5S3V1K6</accession>
<dbReference type="InterPro" id="IPR036397">
    <property type="entry name" value="RNaseH_sf"/>
</dbReference>
<dbReference type="InterPro" id="IPR001584">
    <property type="entry name" value="Integrase_cat-core"/>
</dbReference>
<organism evidence="2 5">
    <name type="scientific">Pseudoalteromonas aurantia</name>
    <dbReference type="NCBI Taxonomy" id="43654"/>
    <lineage>
        <taxon>Bacteria</taxon>
        <taxon>Pseudomonadati</taxon>
        <taxon>Pseudomonadota</taxon>
        <taxon>Gammaproteobacteria</taxon>
        <taxon>Alteromonadales</taxon>
        <taxon>Pseudoalteromonadaceae</taxon>
        <taxon>Pseudoalteromonas</taxon>
    </lineage>
</organism>
<dbReference type="Pfam" id="PF00665">
    <property type="entry name" value="rve"/>
    <property type="match status" value="1"/>
</dbReference>
<evidence type="ECO:0000313" key="2">
    <source>
        <dbReference type="EMBL" id="TMO64574.1"/>
    </source>
</evidence>
<dbReference type="SUPFAM" id="SSF53098">
    <property type="entry name" value="Ribonuclease H-like"/>
    <property type="match status" value="1"/>
</dbReference>
<dbReference type="GO" id="GO:0003676">
    <property type="term" value="F:nucleic acid binding"/>
    <property type="evidence" value="ECO:0007669"/>
    <property type="project" value="InterPro"/>
</dbReference>
<evidence type="ECO:0000259" key="1">
    <source>
        <dbReference type="Pfam" id="PF00665"/>
    </source>
</evidence>
<sequence length="69" mass="7958">MAINRITRDVTLEREFNVSAPNQVCCGDVTYVWCGSRWVYLAVVIDLYARRVVGWATSIRPDSELTKRH</sequence>
<reference evidence="5" key="2">
    <citation type="submission" date="2019-06" db="EMBL/GenBank/DDBJ databases">
        <title>Co-occurence of chitin degradation, pigmentation and bioactivity in marine Pseudoalteromonas.</title>
        <authorList>
            <person name="Sonnenschein E.C."/>
            <person name="Bech P.K."/>
        </authorList>
    </citation>
    <scope>NUCLEOTIDE SEQUENCE [LARGE SCALE GENOMIC DNA]</scope>
    <source>
        <strain evidence="5">S3790</strain>
    </source>
</reference>
<dbReference type="OrthoDB" id="9810995at2"/>
<dbReference type="GO" id="GO:0015074">
    <property type="term" value="P:DNA integration"/>
    <property type="evidence" value="ECO:0007669"/>
    <property type="project" value="InterPro"/>
</dbReference>
<reference evidence="2" key="3">
    <citation type="submission" date="2019-09" db="EMBL/GenBank/DDBJ databases">
        <title>Co-occurence of chitin degradation, pigmentation and bioactivity in marine Pseudoalteromonas.</title>
        <authorList>
            <person name="Sonnenschein E.C."/>
            <person name="Bech P.K."/>
        </authorList>
    </citation>
    <scope>NUCLEOTIDE SEQUENCE</scope>
    <source>
        <strain evidence="2">S3790</strain>
        <strain evidence="3 4">S3895</strain>
    </source>
</reference>
<dbReference type="PANTHER" id="PTHR46889">
    <property type="entry name" value="TRANSPOSASE INSF FOR INSERTION SEQUENCE IS3B-RELATED"/>
    <property type="match status" value="1"/>
</dbReference>
<evidence type="ECO:0000313" key="5">
    <source>
        <dbReference type="Proteomes" id="UP000307217"/>
    </source>
</evidence>
<gene>
    <name evidence="2" type="ORF">CWC19_18295</name>
    <name evidence="3" type="ORF">CWC20_20885</name>
</gene>
<dbReference type="Proteomes" id="UP000307164">
    <property type="component" value="Unassembled WGS sequence"/>
</dbReference>
<protein>
    <recommendedName>
        <fullName evidence="1">Integrase catalytic domain-containing protein</fullName>
    </recommendedName>
</protein>
<reference evidence="2 5" key="1">
    <citation type="submission" date="2018-01" db="EMBL/GenBank/DDBJ databases">
        <authorList>
            <person name="Paulsen S."/>
            <person name="Gram L.K."/>
        </authorList>
    </citation>
    <scope>NUCLEOTIDE SEQUENCE [LARGE SCALE GENOMIC DNA]</scope>
    <source>
        <strain evidence="2 5">S3790</strain>
        <strain evidence="3">S3895</strain>
    </source>
</reference>
<dbReference type="Proteomes" id="UP000307217">
    <property type="component" value="Unassembled WGS sequence"/>
</dbReference>